<accession>A0A9Q9SJ44</accession>
<dbReference type="RefSeq" id="WP_217468154.1">
    <property type="nucleotide sequence ID" value="NZ_CABVPX010000011.1"/>
</dbReference>
<dbReference type="InterPro" id="IPR011008">
    <property type="entry name" value="Dimeric_a/b-barrel"/>
</dbReference>
<gene>
    <name evidence="2" type="ORF">BAR24066_03043</name>
    <name evidence="3" type="ORF">OHZ10_22170</name>
</gene>
<evidence type="ECO:0000313" key="2">
    <source>
        <dbReference type="EMBL" id="VWB65434.1"/>
    </source>
</evidence>
<dbReference type="EMBL" id="CABVPX010000011">
    <property type="protein sequence ID" value="VWB65434.1"/>
    <property type="molecule type" value="Genomic_DNA"/>
</dbReference>
<dbReference type="GO" id="GO:0004497">
    <property type="term" value="F:monooxygenase activity"/>
    <property type="evidence" value="ECO:0007669"/>
    <property type="project" value="UniProtKB-KW"/>
</dbReference>
<keyword evidence="5" id="KW-1185">Reference proteome</keyword>
<feature type="domain" description="ABM" evidence="1">
    <location>
        <begin position="16"/>
        <end position="62"/>
    </location>
</feature>
<dbReference type="Proteomes" id="UP001448498">
    <property type="component" value="Chromosome 3"/>
</dbReference>
<evidence type="ECO:0000313" key="3">
    <source>
        <dbReference type="EMBL" id="XAE52243.1"/>
    </source>
</evidence>
<dbReference type="Proteomes" id="UP000494172">
    <property type="component" value="Unassembled WGS sequence"/>
</dbReference>
<reference evidence="2 4" key="1">
    <citation type="submission" date="2019-09" db="EMBL/GenBank/DDBJ databases">
        <authorList>
            <person name="Depoorter E."/>
        </authorList>
    </citation>
    <scope>NUCLEOTIDE SEQUENCE [LARGE SCALE GENOMIC DNA]</scope>
    <source>
        <strain evidence="2">LMG 24066</strain>
    </source>
</reference>
<dbReference type="Gene3D" id="3.30.70.100">
    <property type="match status" value="1"/>
</dbReference>
<protein>
    <submittedName>
        <fullName evidence="3">Antibiotic biosynthesis monooxygenase</fullName>
    </submittedName>
</protein>
<proteinExistence type="predicted"/>
<sequence>MNEVDRQNRNNKNEVLLIISRRIVPGKRHEQIAAYEHLASVVRAEPGCLQYDRHPVVGDEDRLC</sequence>
<keyword evidence="3" id="KW-0560">Oxidoreductase</keyword>
<name>A0A9Q9SJ44_9BURK</name>
<dbReference type="AlphaFoldDB" id="A0A9Q9SJ44"/>
<organism evidence="2 4">
    <name type="scientific">Burkholderia arboris</name>
    <dbReference type="NCBI Taxonomy" id="488730"/>
    <lineage>
        <taxon>Bacteria</taxon>
        <taxon>Pseudomonadati</taxon>
        <taxon>Pseudomonadota</taxon>
        <taxon>Betaproteobacteria</taxon>
        <taxon>Burkholderiales</taxon>
        <taxon>Burkholderiaceae</taxon>
        <taxon>Burkholderia</taxon>
        <taxon>Burkholderia cepacia complex</taxon>
    </lineage>
</organism>
<dbReference type="EMBL" id="CP109822">
    <property type="protein sequence ID" value="XAE52243.1"/>
    <property type="molecule type" value="Genomic_DNA"/>
</dbReference>
<reference evidence="3 5" key="2">
    <citation type="submission" date="2022-10" db="EMBL/GenBank/DDBJ databases">
        <title>Genomic of Burkholderia cepacia PN-1.</title>
        <authorList>
            <person name="Yang Y."/>
            <person name="Guan H."/>
            <person name="Huang J."/>
        </authorList>
    </citation>
    <scope>NUCLEOTIDE SEQUENCE [LARGE SCALE GENOMIC DNA]</scope>
    <source>
        <strain evidence="3 5">PN-1</strain>
    </source>
</reference>
<evidence type="ECO:0000259" key="1">
    <source>
        <dbReference type="Pfam" id="PF03992"/>
    </source>
</evidence>
<dbReference type="SUPFAM" id="SSF54909">
    <property type="entry name" value="Dimeric alpha+beta barrel"/>
    <property type="match status" value="1"/>
</dbReference>
<dbReference type="Pfam" id="PF03992">
    <property type="entry name" value="ABM"/>
    <property type="match status" value="1"/>
</dbReference>
<evidence type="ECO:0000313" key="5">
    <source>
        <dbReference type="Proteomes" id="UP001448498"/>
    </source>
</evidence>
<evidence type="ECO:0000313" key="4">
    <source>
        <dbReference type="Proteomes" id="UP000494172"/>
    </source>
</evidence>
<keyword evidence="3" id="KW-0503">Monooxygenase</keyword>
<dbReference type="InterPro" id="IPR007138">
    <property type="entry name" value="ABM_dom"/>
</dbReference>